<evidence type="ECO:0000313" key="3">
    <source>
        <dbReference type="Proteomes" id="UP000316639"/>
    </source>
</evidence>
<dbReference type="InterPro" id="IPR058852">
    <property type="entry name" value="HTH_77"/>
</dbReference>
<dbReference type="GO" id="GO:0006355">
    <property type="term" value="P:regulation of DNA-templated transcription"/>
    <property type="evidence" value="ECO:0007669"/>
    <property type="project" value="InterPro"/>
</dbReference>
<dbReference type="Gene3D" id="3.40.50.300">
    <property type="entry name" value="P-loop containing nucleotide triphosphate hydrolases"/>
    <property type="match status" value="1"/>
</dbReference>
<dbReference type="SUPFAM" id="SSF52540">
    <property type="entry name" value="P-loop containing nucleoside triphosphate hydrolases"/>
    <property type="match status" value="1"/>
</dbReference>
<sequence>MGRESELADLSGLMRGERLVTLAGPAGVGKTRLAGQLVERVRRSFPGGVHVVELASVSDADRVADAVATATGVEEQRGVPMTESVAAAFGDGKLLLELDNCEHVIDAVSALVETLLHRCPRLVLLTTSREVLNTSAEVVYQLDGLAAPDAVRLFADRSGSGFELTEDNAEEVAALCARLDGLPLAIELTARSVRHRPLPELTAQLDEHLLALTRDPSTPDRRHRSLRAAIDWSYYLLSSGEQAALRRLSVLAGDFGLEAADAVCADLELSVLETLAKLEAKSLVHPAPGDGDVARFRLLDSIRVYGRERLRAHDEEAAAHDRLDSWLCDLISRLIDQRAHALRQQLIDERENVWNAVERARGDTGDRQVLLACALAIATMSVRARDVLSHALEVTDPESKYRGYALLQAAWLVDWQAEPSAPLRFAQEALELERRWERPWMLTRLHTVAAMGWIHVGNSEACVRSLREAERIARSLGDHFSIAASLELLTWNLLCAGEVDQAAELVDELLAAAGASDDPEAMWETLGTAGIIAMQLGDLTTAHHRFTESLRLSGVWPRVGLMVEGLGLIAARSGRAERGLCLLTAARESRRHVENIRSGPVGTWWQDLVAEGVSDALRTVPAGLADAAVARGRALTAVEMVEFALDAAANRPNDTSTHAGTPLSHREQEVAALVAQGLTNAQVAGRLGTSLRTIEAQVRSIRFKLDLGSRAEVAVWVTTHAAGVPSRNSPTLDSLS</sequence>
<dbReference type="InterPro" id="IPR011990">
    <property type="entry name" value="TPR-like_helical_dom_sf"/>
</dbReference>
<dbReference type="GO" id="GO:0003677">
    <property type="term" value="F:DNA binding"/>
    <property type="evidence" value="ECO:0007669"/>
    <property type="project" value="InterPro"/>
</dbReference>
<comment type="caution">
    <text evidence="2">The sequence shown here is derived from an EMBL/GenBank/DDBJ whole genome shotgun (WGS) entry which is preliminary data.</text>
</comment>
<keyword evidence="3" id="KW-1185">Reference proteome</keyword>
<dbReference type="SUPFAM" id="SSF46894">
    <property type="entry name" value="C-terminal effector domain of the bipartite response regulators"/>
    <property type="match status" value="1"/>
</dbReference>
<dbReference type="Pfam" id="PF00196">
    <property type="entry name" value="GerE"/>
    <property type="match status" value="1"/>
</dbReference>
<dbReference type="Gene3D" id="1.10.10.10">
    <property type="entry name" value="Winged helix-like DNA-binding domain superfamily/Winged helix DNA-binding domain"/>
    <property type="match status" value="1"/>
</dbReference>
<dbReference type="Pfam" id="PF25872">
    <property type="entry name" value="HTH_77"/>
    <property type="match status" value="1"/>
</dbReference>
<dbReference type="InterPro" id="IPR036388">
    <property type="entry name" value="WH-like_DNA-bd_sf"/>
</dbReference>
<dbReference type="PRINTS" id="PR00038">
    <property type="entry name" value="HTHLUXR"/>
</dbReference>
<evidence type="ECO:0000259" key="1">
    <source>
        <dbReference type="PROSITE" id="PS50043"/>
    </source>
</evidence>
<dbReference type="AlphaFoldDB" id="A0A563ES32"/>
<evidence type="ECO:0000313" key="2">
    <source>
        <dbReference type="EMBL" id="TWP50486.1"/>
    </source>
</evidence>
<feature type="domain" description="HTH luxR-type" evidence="1">
    <location>
        <begin position="656"/>
        <end position="721"/>
    </location>
</feature>
<dbReference type="Gene3D" id="1.25.40.10">
    <property type="entry name" value="Tetratricopeptide repeat domain"/>
    <property type="match status" value="1"/>
</dbReference>
<dbReference type="GO" id="GO:0043531">
    <property type="term" value="F:ADP binding"/>
    <property type="evidence" value="ECO:0007669"/>
    <property type="project" value="InterPro"/>
</dbReference>
<protein>
    <recommendedName>
        <fullName evidence="1">HTH luxR-type domain-containing protein</fullName>
    </recommendedName>
</protein>
<dbReference type="Proteomes" id="UP000316639">
    <property type="component" value="Unassembled WGS sequence"/>
</dbReference>
<name>A0A563ES32_9PSEU</name>
<gene>
    <name evidence="2" type="ORF">FKR81_20135</name>
</gene>
<dbReference type="PANTHER" id="PTHR47691">
    <property type="entry name" value="REGULATOR-RELATED"/>
    <property type="match status" value="1"/>
</dbReference>
<dbReference type="EMBL" id="VOBR01000012">
    <property type="protein sequence ID" value="TWP50486.1"/>
    <property type="molecule type" value="Genomic_DNA"/>
</dbReference>
<dbReference type="PANTHER" id="PTHR47691:SF3">
    <property type="entry name" value="HTH-TYPE TRANSCRIPTIONAL REGULATOR RV0890C-RELATED"/>
    <property type="match status" value="1"/>
</dbReference>
<dbReference type="SUPFAM" id="SSF48452">
    <property type="entry name" value="TPR-like"/>
    <property type="match status" value="1"/>
</dbReference>
<dbReference type="InterPro" id="IPR016032">
    <property type="entry name" value="Sig_transdc_resp-reg_C-effctor"/>
</dbReference>
<organism evidence="2 3">
    <name type="scientific">Lentzea tibetensis</name>
    <dbReference type="NCBI Taxonomy" id="2591470"/>
    <lineage>
        <taxon>Bacteria</taxon>
        <taxon>Bacillati</taxon>
        <taxon>Actinomycetota</taxon>
        <taxon>Actinomycetes</taxon>
        <taxon>Pseudonocardiales</taxon>
        <taxon>Pseudonocardiaceae</taxon>
        <taxon>Lentzea</taxon>
    </lineage>
</organism>
<dbReference type="OrthoDB" id="9812579at2"/>
<proteinExistence type="predicted"/>
<dbReference type="InterPro" id="IPR000792">
    <property type="entry name" value="Tscrpt_reg_LuxR_C"/>
</dbReference>
<dbReference type="SMART" id="SM00421">
    <property type="entry name" value="HTH_LUXR"/>
    <property type="match status" value="1"/>
</dbReference>
<reference evidence="2 3" key="1">
    <citation type="submission" date="2019-07" db="EMBL/GenBank/DDBJ databases">
        <title>Lentzea xizangensis sp. nov., isolated from Qinghai-Tibetan Plateau Soils.</title>
        <authorList>
            <person name="Huang J."/>
        </authorList>
    </citation>
    <scope>NUCLEOTIDE SEQUENCE [LARGE SCALE GENOMIC DNA]</scope>
    <source>
        <strain evidence="2 3">FXJ1.1311</strain>
    </source>
</reference>
<accession>A0A563ES32</accession>
<dbReference type="PROSITE" id="PS50043">
    <property type="entry name" value="HTH_LUXR_2"/>
    <property type="match status" value="1"/>
</dbReference>
<dbReference type="InterPro" id="IPR027417">
    <property type="entry name" value="P-loop_NTPase"/>
</dbReference>
<dbReference type="RefSeq" id="WP_146353648.1">
    <property type="nucleotide sequence ID" value="NZ_VOBR01000012.1"/>
</dbReference>
<dbReference type="CDD" id="cd06170">
    <property type="entry name" value="LuxR_C_like"/>
    <property type="match status" value="1"/>
</dbReference>